<organism evidence="2 3">
    <name type="scientific">Anaerorhabdus furcosa</name>
    <dbReference type="NCBI Taxonomy" id="118967"/>
    <lineage>
        <taxon>Bacteria</taxon>
        <taxon>Bacillati</taxon>
        <taxon>Bacillota</taxon>
        <taxon>Erysipelotrichia</taxon>
        <taxon>Erysipelotrichales</taxon>
        <taxon>Erysipelotrichaceae</taxon>
        <taxon>Anaerorhabdus</taxon>
    </lineage>
</organism>
<feature type="signal peptide" evidence="1">
    <location>
        <begin position="1"/>
        <end position="20"/>
    </location>
</feature>
<evidence type="ECO:0008006" key="4">
    <source>
        <dbReference type="Google" id="ProtNLM"/>
    </source>
</evidence>
<feature type="chain" id="PRO_5038851396" description="Secreted protein" evidence="1">
    <location>
        <begin position="21"/>
        <end position="69"/>
    </location>
</feature>
<dbReference type="EMBL" id="FUWY01000001">
    <property type="protein sequence ID" value="SJZ38837.1"/>
    <property type="molecule type" value="Genomic_DNA"/>
</dbReference>
<gene>
    <name evidence="2" type="ORF">SAMN02745191_0399</name>
</gene>
<evidence type="ECO:0000256" key="1">
    <source>
        <dbReference type="SAM" id="SignalP"/>
    </source>
</evidence>
<protein>
    <recommendedName>
        <fullName evidence="4">Secreted protein</fullName>
    </recommendedName>
</protein>
<evidence type="ECO:0000313" key="2">
    <source>
        <dbReference type="EMBL" id="SJZ38837.1"/>
    </source>
</evidence>
<dbReference type="AlphaFoldDB" id="A0A1T4K917"/>
<name>A0A1T4K917_9FIRM</name>
<keyword evidence="1" id="KW-0732">Signal</keyword>
<dbReference type="RefSeq" id="WP_078710843.1">
    <property type="nucleotide sequence ID" value="NZ_FUWY01000001.1"/>
</dbReference>
<proteinExistence type="predicted"/>
<keyword evidence="3" id="KW-1185">Reference proteome</keyword>
<reference evidence="3" key="1">
    <citation type="submission" date="2017-02" db="EMBL/GenBank/DDBJ databases">
        <authorList>
            <person name="Varghese N."/>
            <person name="Submissions S."/>
        </authorList>
    </citation>
    <scope>NUCLEOTIDE SEQUENCE [LARGE SCALE GENOMIC DNA]</scope>
    <source>
        <strain evidence="3">ATCC 25662</strain>
    </source>
</reference>
<dbReference type="Proteomes" id="UP000243297">
    <property type="component" value="Unassembled WGS sequence"/>
</dbReference>
<accession>A0A1T4K917</accession>
<sequence>MQNFQSKLVKLFLVSSVSFLFLGSLTIRPNAEVEPVKPCVYEEDGTLSKDSPIPCAPTIVPFNHTGGPL</sequence>
<evidence type="ECO:0000313" key="3">
    <source>
        <dbReference type="Proteomes" id="UP000243297"/>
    </source>
</evidence>